<feature type="transmembrane region" description="Helical" evidence="1">
    <location>
        <begin position="20"/>
        <end position="44"/>
    </location>
</feature>
<sequence length="248" mass="28234">MKLRSRFKPYVHNEQGNMTVISMATIIIGMVIMLVMFSLFTLYIGRRHGDNAADAAALQAAKVLQARYQEELTAKKEEILDAFWQEEVYPLATDLVDANTGWEDAVRLALIILLEDEATALEFYNNQPPAYPDLKYVWKHDRFKEYFTAEANGDLLVKTCRKYADDIQGGAREFANKNDVENCNVYFPIGEEPVIGVETIQPLWFALYDKYVPSEAKSIKGVAGARVTVKVEDEELPVDVSDYDRFKL</sequence>
<organism evidence="2 3">
    <name type="scientific">Thermincola potens (strain JR)</name>
    <dbReference type="NCBI Taxonomy" id="635013"/>
    <lineage>
        <taxon>Bacteria</taxon>
        <taxon>Bacillati</taxon>
        <taxon>Bacillota</taxon>
        <taxon>Clostridia</taxon>
        <taxon>Eubacteriales</taxon>
        <taxon>Thermincolaceae</taxon>
        <taxon>Thermincola</taxon>
    </lineage>
</organism>
<keyword evidence="3" id="KW-1185">Reference proteome</keyword>
<evidence type="ECO:0000256" key="1">
    <source>
        <dbReference type="SAM" id="Phobius"/>
    </source>
</evidence>
<evidence type="ECO:0000313" key="2">
    <source>
        <dbReference type="EMBL" id="ADG81289.1"/>
    </source>
</evidence>
<keyword evidence="1" id="KW-0812">Transmembrane</keyword>
<proteinExistence type="predicted"/>
<keyword evidence="1" id="KW-1133">Transmembrane helix</keyword>
<accession>D5XAJ0</accession>
<dbReference type="KEGG" id="tjr:TherJR_0403"/>
<name>D5XAJ0_THEPJ</name>
<reference evidence="2 3" key="1">
    <citation type="submission" date="2010-05" db="EMBL/GenBank/DDBJ databases">
        <title>Complete sequence of Thermincola sp. JR.</title>
        <authorList>
            <consortium name="US DOE Joint Genome Institute"/>
            <person name="Lucas S."/>
            <person name="Copeland A."/>
            <person name="Lapidus A."/>
            <person name="Cheng J.-F."/>
            <person name="Bruce D."/>
            <person name="Goodwin L."/>
            <person name="Pitluck S."/>
            <person name="Chertkov O."/>
            <person name="Detter J.C."/>
            <person name="Han C."/>
            <person name="Tapia R."/>
            <person name="Land M."/>
            <person name="Hauser L."/>
            <person name="Kyrpides N."/>
            <person name="Mikhailova N."/>
            <person name="Hazen T.C."/>
            <person name="Woyke T."/>
        </authorList>
    </citation>
    <scope>NUCLEOTIDE SEQUENCE [LARGE SCALE GENOMIC DNA]</scope>
    <source>
        <strain evidence="2 3">JR</strain>
    </source>
</reference>
<keyword evidence="1" id="KW-0472">Membrane</keyword>
<gene>
    <name evidence="2" type="ordered locus">TherJR_0403</name>
</gene>
<dbReference type="Proteomes" id="UP000002377">
    <property type="component" value="Chromosome"/>
</dbReference>
<evidence type="ECO:0000313" key="3">
    <source>
        <dbReference type="Proteomes" id="UP000002377"/>
    </source>
</evidence>
<dbReference type="AlphaFoldDB" id="D5XAJ0"/>
<dbReference type="HOGENOM" id="CLU_1119737_0_0_9"/>
<dbReference type="RefSeq" id="WP_013119312.1">
    <property type="nucleotide sequence ID" value="NC_014152.1"/>
</dbReference>
<dbReference type="STRING" id="635013.TherJR_0403"/>
<protein>
    <submittedName>
        <fullName evidence="2">Uncharacterized protein</fullName>
    </submittedName>
</protein>
<dbReference type="EMBL" id="CP002028">
    <property type="protein sequence ID" value="ADG81289.1"/>
    <property type="molecule type" value="Genomic_DNA"/>
</dbReference>